<gene>
    <name evidence="1" type="ORF">E2562_027326</name>
</gene>
<evidence type="ECO:0000313" key="1">
    <source>
        <dbReference type="EMBL" id="KAF0893601.1"/>
    </source>
</evidence>
<proteinExistence type="predicted"/>
<keyword evidence="2" id="KW-1185">Reference proteome</keyword>
<name>A0A6G1C0T5_9ORYZ</name>
<reference evidence="1 2" key="1">
    <citation type="submission" date="2019-11" db="EMBL/GenBank/DDBJ databases">
        <title>Whole genome sequence of Oryza granulata.</title>
        <authorList>
            <person name="Li W."/>
        </authorList>
    </citation>
    <scope>NUCLEOTIDE SEQUENCE [LARGE SCALE GENOMIC DNA]</scope>
    <source>
        <strain evidence="2">cv. Menghai</strain>
        <tissue evidence="1">Leaf</tissue>
    </source>
</reference>
<evidence type="ECO:0000313" key="2">
    <source>
        <dbReference type="Proteomes" id="UP000479710"/>
    </source>
</evidence>
<dbReference type="Proteomes" id="UP000479710">
    <property type="component" value="Unassembled WGS sequence"/>
</dbReference>
<dbReference type="EMBL" id="SPHZ02000011">
    <property type="protein sequence ID" value="KAF0893601.1"/>
    <property type="molecule type" value="Genomic_DNA"/>
</dbReference>
<sequence>MGQPRTGVNLGMQPSLLVTDSSRDCNIFRGNAGAALRRRLGEQLRLRWLLLLPLLGDDVGPNVDYPLEVLDHASYSSLVTGEWYIQGHRLSGFRANPLASMAPNFPQLVRISCPSSSCFDGAAAWMGYRQHPSQRRIGGATCGG</sequence>
<organism evidence="1 2">
    <name type="scientific">Oryza meyeriana var. granulata</name>
    <dbReference type="NCBI Taxonomy" id="110450"/>
    <lineage>
        <taxon>Eukaryota</taxon>
        <taxon>Viridiplantae</taxon>
        <taxon>Streptophyta</taxon>
        <taxon>Embryophyta</taxon>
        <taxon>Tracheophyta</taxon>
        <taxon>Spermatophyta</taxon>
        <taxon>Magnoliopsida</taxon>
        <taxon>Liliopsida</taxon>
        <taxon>Poales</taxon>
        <taxon>Poaceae</taxon>
        <taxon>BOP clade</taxon>
        <taxon>Oryzoideae</taxon>
        <taxon>Oryzeae</taxon>
        <taxon>Oryzinae</taxon>
        <taxon>Oryza</taxon>
        <taxon>Oryza meyeriana</taxon>
    </lineage>
</organism>
<accession>A0A6G1C0T5</accession>
<protein>
    <submittedName>
        <fullName evidence="1">Uncharacterized protein</fullName>
    </submittedName>
</protein>
<dbReference type="AlphaFoldDB" id="A0A6G1C0T5"/>
<comment type="caution">
    <text evidence="1">The sequence shown here is derived from an EMBL/GenBank/DDBJ whole genome shotgun (WGS) entry which is preliminary data.</text>
</comment>